<keyword evidence="3" id="KW-0949">S-adenosyl-L-methionine</keyword>
<protein>
    <submittedName>
        <fullName evidence="8">Anaerobic ribonucleoside-triphosphate reductase activating protein</fullName>
    </submittedName>
</protein>
<organism evidence="8 9">
    <name type="scientific">Chitiniphilus purpureus</name>
    <dbReference type="NCBI Taxonomy" id="2981137"/>
    <lineage>
        <taxon>Bacteria</taxon>
        <taxon>Pseudomonadati</taxon>
        <taxon>Pseudomonadota</taxon>
        <taxon>Betaproteobacteria</taxon>
        <taxon>Neisseriales</taxon>
        <taxon>Chitinibacteraceae</taxon>
        <taxon>Chitiniphilus</taxon>
    </lineage>
</organism>
<keyword evidence="4" id="KW-0479">Metal-binding</keyword>
<keyword evidence="9" id="KW-1185">Reference proteome</keyword>
<dbReference type="SFLD" id="SFLDG01094">
    <property type="entry name" value="Uncharacterised_Radical_SAM_Su"/>
    <property type="match status" value="1"/>
</dbReference>
<dbReference type="InterPro" id="IPR012840">
    <property type="entry name" value="NrdG2"/>
</dbReference>
<name>A0ABY6DNT1_9NEIS</name>
<dbReference type="Pfam" id="PF04055">
    <property type="entry name" value="Radical_SAM"/>
    <property type="match status" value="1"/>
</dbReference>
<evidence type="ECO:0000313" key="9">
    <source>
        <dbReference type="Proteomes" id="UP001061302"/>
    </source>
</evidence>
<dbReference type="InterPro" id="IPR058240">
    <property type="entry name" value="rSAM_sf"/>
</dbReference>
<dbReference type="InterPro" id="IPR013785">
    <property type="entry name" value="Aldolase_TIM"/>
</dbReference>
<dbReference type="NCBIfam" id="TIGR02495">
    <property type="entry name" value="NrdG2"/>
    <property type="match status" value="1"/>
</dbReference>
<dbReference type="SFLD" id="SFLDS00029">
    <property type="entry name" value="Radical_SAM"/>
    <property type="match status" value="1"/>
</dbReference>
<keyword evidence="5" id="KW-0408">Iron</keyword>
<evidence type="ECO:0000256" key="5">
    <source>
        <dbReference type="ARBA" id="ARBA00023004"/>
    </source>
</evidence>
<evidence type="ECO:0000256" key="1">
    <source>
        <dbReference type="ARBA" id="ARBA00001966"/>
    </source>
</evidence>
<evidence type="ECO:0000256" key="2">
    <source>
        <dbReference type="ARBA" id="ARBA00022485"/>
    </source>
</evidence>
<dbReference type="PANTHER" id="PTHR30352:SF13">
    <property type="entry name" value="GLYCYL-RADICAL ENZYME ACTIVATING ENZYME YJJW-RELATED"/>
    <property type="match status" value="1"/>
</dbReference>
<evidence type="ECO:0000313" key="8">
    <source>
        <dbReference type="EMBL" id="UXY15873.1"/>
    </source>
</evidence>
<gene>
    <name evidence="8" type="ORF">N8I74_02310</name>
</gene>
<dbReference type="InterPro" id="IPR007197">
    <property type="entry name" value="rSAM"/>
</dbReference>
<evidence type="ECO:0000256" key="3">
    <source>
        <dbReference type="ARBA" id="ARBA00022691"/>
    </source>
</evidence>
<dbReference type="SUPFAM" id="SSF102114">
    <property type="entry name" value="Radical SAM enzymes"/>
    <property type="match status" value="1"/>
</dbReference>
<evidence type="ECO:0000256" key="4">
    <source>
        <dbReference type="ARBA" id="ARBA00022723"/>
    </source>
</evidence>
<evidence type="ECO:0000259" key="7">
    <source>
        <dbReference type="Pfam" id="PF04055"/>
    </source>
</evidence>
<dbReference type="EMBL" id="CP106753">
    <property type="protein sequence ID" value="UXY15873.1"/>
    <property type="molecule type" value="Genomic_DNA"/>
</dbReference>
<dbReference type="RefSeq" id="WP_263125308.1">
    <property type="nucleotide sequence ID" value="NZ_CP106753.1"/>
</dbReference>
<dbReference type="InterPro" id="IPR034457">
    <property type="entry name" value="Organic_radical-activating"/>
</dbReference>
<sequence>MPIPAEDTARQPKLGGFVPFSGCDYPGQLACVVFTAGCPWRCRYCHNPHLQARQAQPGLPGWEQILAWLPLRQGLLDGMVFCGGEPLTEPLLPRMMAQVKALGFKVALHTGGAYPARLRDCLPYLDWVGFDVKHQFGEYAQVTQVAGSGSAAHLSLQLLRASGVPFECRTTYHPALHDERALLALGERLAAAGVDDYALQLFRAEGCNDAALLAQAGQPPGEAVLRELGTRFARFTVRG</sequence>
<dbReference type="PANTHER" id="PTHR30352">
    <property type="entry name" value="PYRUVATE FORMATE-LYASE-ACTIVATING ENZYME"/>
    <property type="match status" value="1"/>
</dbReference>
<keyword evidence="6" id="KW-0411">Iron-sulfur</keyword>
<keyword evidence="2" id="KW-0004">4Fe-4S</keyword>
<dbReference type="Proteomes" id="UP001061302">
    <property type="component" value="Chromosome"/>
</dbReference>
<evidence type="ECO:0000256" key="6">
    <source>
        <dbReference type="ARBA" id="ARBA00023014"/>
    </source>
</evidence>
<comment type="cofactor">
    <cofactor evidence="1">
        <name>[4Fe-4S] cluster</name>
        <dbReference type="ChEBI" id="CHEBI:49883"/>
    </cofactor>
</comment>
<proteinExistence type="predicted"/>
<dbReference type="Gene3D" id="3.20.20.70">
    <property type="entry name" value="Aldolase class I"/>
    <property type="match status" value="1"/>
</dbReference>
<dbReference type="CDD" id="cd01335">
    <property type="entry name" value="Radical_SAM"/>
    <property type="match status" value="1"/>
</dbReference>
<reference evidence="8" key="1">
    <citation type="submission" date="2022-10" db="EMBL/GenBank/DDBJ databases">
        <title>Chitiniphilus purpureus sp. nov., a novel chitin-degrading bacterium isolated from crawfish pond sediment.</title>
        <authorList>
            <person name="Li K."/>
        </authorList>
    </citation>
    <scope>NUCLEOTIDE SEQUENCE</scope>
    <source>
        <strain evidence="8">CD1</strain>
    </source>
</reference>
<feature type="domain" description="Radical SAM core" evidence="7">
    <location>
        <begin position="32"/>
        <end position="175"/>
    </location>
</feature>
<accession>A0ABY6DNT1</accession>